<sequence length="40" mass="4148">MVTDHDGRVLTFALISNDAGPTGRTAIDAVAATLRTCGCR</sequence>
<comment type="caution">
    <text evidence="1">The sequence shown here is derived from an EMBL/GenBank/DDBJ whole genome shotgun (WGS) entry which is preliminary data.</text>
</comment>
<dbReference type="EMBL" id="PPEA01000626">
    <property type="protein sequence ID" value="PQM45520.1"/>
    <property type="molecule type" value="Genomic_DNA"/>
</dbReference>
<dbReference type="Proteomes" id="UP000238296">
    <property type="component" value="Unassembled WGS sequence"/>
</dbReference>
<organism evidence="1 2">
    <name type="scientific">Mycobacterium talmoniae</name>
    <dbReference type="NCBI Taxonomy" id="1858794"/>
    <lineage>
        <taxon>Bacteria</taxon>
        <taxon>Bacillati</taxon>
        <taxon>Actinomycetota</taxon>
        <taxon>Actinomycetes</taxon>
        <taxon>Mycobacteriales</taxon>
        <taxon>Mycobacteriaceae</taxon>
        <taxon>Mycobacterium</taxon>
    </lineage>
</organism>
<accession>A0A2S8BFS7</accession>
<proteinExistence type="predicted"/>
<gene>
    <name evidence="1" type="ORF">C1Y40_04319</name>
</gene>
<evidence type="ECO:0000313" key="1">
    <source>
        <dbReference type="EMBL" id="PQM45520.1"/>
    </source>
</evidence>
<evidence type="ECO:0000313" key="2">
    <source>
        <dbReference type="Proteomes" id="UP000238296"/>
    </source>
</evidence>
<name>A0A2S8BFS7_9MYCO</name>
<dbReference type="AlphaFoldDB" id="A0A2S8BFS7"/>
<reference evidence="1 2" key="1">
    <citation type="journal article" date="2017" name="Int. J. Syst. Evol. Microbiol.">
        <title>Mycobacterium talmoniae sp. nov., a slowly growing mycobacterium isolated from human respiratory samples.</title>
        <authorList>
            <person name="Davidson R.M."/>
            <person name="DeGroote M.A."/>
            <person name="Marola J.L."/>
            <person name="Buss S."/>
            <person name="Jones V."/>
            <person name="McNeil M.R."/>
            <person name="Freifeld A.G."/>
            <person name="Elaine Epperson L."/>
            <person name="Hasan N.A."/>
            <person name="Jackson M."/>
            <person name="Iwen P.C."/>
            <person name="Salfinger M."/>
            <person name="Strong M."/>
        </authorList>
    </citation>
    <scope>NUCLEOTIDE SEQUENCE [LARGE SCALE GENOMIC DNA]</scope>
    <source>
        <strain evidence="1 2">ATCC BAA-2683</strain>
    </source>
</reference>
<protein>
    <submittedName>
        <fullName evidence="1">Uncharacterized protein</fullName>
    </submittedName>
</protein>